<feature type="non-terminal residue" evidence="2">
    <location>
        <position position="183"/>
    </location>
</feature>
<protein>
    <submittedName>
        <fullName evidence="2">Uncharacterized protein</fullName>
    </submittedName>
</protein>
<dbReference type="AlphaFoldDB" id="A0A8H7ZN23"/>
<comment type="caution">
    <text evidence="2">The sequence shown here is derived from an EMBL/GenBank/DDBJ whole genome shotgun (WGS) entry which is preliminary data.</text>
</comment>
<name>A0A8H7ZN23_9FUNG</name>
<sequence length="183" mass="19574">MWCGITICCDECCGWLSPRAGLNHRRDPGVELDRVEPRLAFLPAPAPPDHPDDSPAAAAAVGRDLYHAPVLPAVDVEVRRLQRLHVPAPLRAVYAHEAVVLALGRLDDGVRDAEHLVPEARRRRDSGAGRGWSVRGPGGAQPRPRGGAERVVRDVRGVLDRGVEGGLAELGGEAPVRRQGDAG</sequence>
<feature type="compositionally biased region" description="Basic and acidic residues" evidence="1">
    <location>
        <begin position="118"/>
        <end position="127"/>
    </location>
</feature>
<dbReference type="EMBL" id="JAEFCI010012230">
    <property type="protein sequence ID" value="KAG5456132.1"/>
    <property type="molecule type" value="Genomic_DNA"/>
</dbReference>
<dbReference type="Proteomes" id="UP000673691">
    <property type="component" value="Unassembled WGS sequence"/>
</dbReference>
<reference evidence="2 3" key="1">
    <citation type="journal article" name="Sci. Rep.">
        <title>Genome-scale phylogenetic analyses confirm Olpidium as the closest living zoosporic fungus to the non-flagellated, terrestrial fungi.</title>
        <authorList>
            <person name="Chang Y."/>
            <person name="Rochon D."/>
            <person name="Sekimoto S."/>
            <person name="Wang Y."/>
            <person name="Chovatia M."/>
            <person name="Sandor L."/>
            <person name="Salamov A."/>
            <person name="Grigoriev I.V."/>
            <person name="Stajich J.E."/>
            <person name="Spatafora J.W."/>
        </authorList>
    </citation>
    <scope>NUCLEOTIDE SEQUENCE [LARGE SCALE GENOMIC DNA]</scope>
    <source>
        <strain evidence="2">S191</strain>
    </source>
</reference>
<proteinExistence type="predicted"/>
<accession>A0A8H7ZN23</accession>
<evidence type="ECO:0000256" key="1">
    <source>
        <dbReference type="SAM" id="MobiDB-lite"/>
    </source>
</evidence>
<evidence type="ECO:0000313" key="3">
    <source>
        <dbReference type="Proteomes" id="UP000673691"/>
    </source>
</evidence>
<gene>
    <name evidence="2" type="ORF">BJ554DRAFT_4214</name>
</gene>
<organism evidence="2 3">
    <name type="scientific">Olpidium bornovanus</name>
    <dbReference type="NCBI Taxonomy" id="278681"/>
    <lineage>
        <taxon>Eukaryota</taxon>
        <taxon>Fungi</taxon>
        <taxon>Fungi incertae sedis</taxon>
        <taxon>Olpidiomycota</taxon>
        <taxon>Olpidiomycotina</taxon>
        <taxon>Olpidiomycetes</taxon>
        <taxon>Olpidiales</taxon>
        <taxon>Olpidiaceae</taxon>
        <taxon>Olpidium</taxon>
    </lineage>
</organism>
<feature type="region of interest" description="Disordered" evidence="1">
    <location>
        <begin position="118"/>
        <end position="152"/>
    </location>
</feature>
<evidence type="ECO:0000313" key="2">
    <source>
        <dbReference type="EMBL" id="KAG5456132.1"/>
    </source>
</evidence>
<keyword evidence="3" id="KW-1185">Reference proteome</keyword>